<protein>
    <submittedName>
        <fullName evidence="3">Uncharacterized protein</fullName>
    </submittedName>
</protein>
<dbReference type="Proteomes" id="UP000186883">
    <property type="component" value="Unassembled WGS sequence"/>
</dbReference>
<feature type="compositionally biased region" description="Pro residues" evidence="1">
    <location>
        <begin position="53"/>
        <end position="73"/>
    </location>
</feature>
<keyword evidence="2" id="KW-0472">Membrane</keyword>
<keyword evidence="2" id="KW-1133">Transmembrane helix</keyword>
<dbReference type="NCBIfam" id="NF047839">
    <property type="entry name" value="PspM_Rv2743c"/>
    <property type="match status" value="1"/>
</dbReference>
<feature type="transmembrane region" description="Helical" evidence="2">
    <location>
        <begin position="149"/>
        <end position="167"/>
    </location>
</feature>
<feature type="region of interest" description="Disordered" evidence="1">
    <location>
        <begin position="28"/>
        <end position="75"/>
    </location>
</feature>
<dbReference type="Pfam" id="PF25587">
    <property type="entry name" value="Rv2743c"/>
    <property type="match status" value="1"/>
</dbReference>
<dbReference type="OrthoDB" id="3701303at2"/>
<feature type="transmembrane region" description="Helical" evidence="2">
    <location>
        <begin position="121"/>
        <end position="143"/>
    </location>
</feature>
<reference evidence="4 6" key="2">
    <citation type="submission" date="2016-11" db="EMBL/GenBank/DDBJ databases">
        <title>Genome sequencing of Amycolatopsis regifaucium.</title>
        <authorList>
            <person name="Mayilraj S."/>
            <person name="Kaur N."/>
        </authorList>
    </citation>
    <scope>NUCLEOTIDE SEQUENCE [LARGE SCALE GENOMIC DNA]</scope>
    <source>
        <strain evidence="4 6">GY080</strain>
    </source>
</reference>
<sequence>MGQGRRKDFGEFTAKLEKHIEKLPDYAQRAQEKLQRYIPPAEQGSRPSTPAAARPPQPAQPPRSRPPMPPMPAMPKISQQLTSLAAGQIPVVADAKAKWARWNEPAAKLERRKRRTSRAMTFWLLLTILCGLFVVVAGTGLLKNGQADVLQAIAGSAFTIVFGTFGVRSGLRLRALNRTVLPAAPAAPPPLPPARSVAREPMERLVESEASLAELLRQLSQPTSLGTMPVSEIAVADARATAAEAAQALRGLASRIQAIERGRDAAPERERGALDAAIKQLREQLDDGLDGYGGLVAAAGHTVAASSDGMTSSKESLSDATDKLAGLAMALRELS</sequence>
<name>A0A154MJW3_9PSEU</name>
<dbReference type="Proteomes" id="UP000076321">
    <property type="component" value="Unassembled WGS sequence"/>
</dbReference>
<accession>A0A154MJW3</accession>
<comment type="caution">
    <text evidence="3">The sequence shown here is derived from an EMBL/GenBank/DDBJ whole genome shotgun (WGS) entry which is preliminary data.</text>
</comment>
<dbReference type="InterPro" id="IPR057952">
    <property type="entry name" value="Rv2743c-like"/>
</dbReference>
<dbReference type="RefSeq" id="WP_061983927.1">
    <property type="nucleotide sequence ID" value="NZ_FOPQ01000009.1"/>
</dbReference>
<reference evidence="3 5" key="1">
    <citation type="submission" date="2015-12" db="EMBL/GenBank/DDBJ databases">
        <title>Amycolatopsis regifaucium genome sequencing and assembly.</title>
        <authorList>
            <person name="Mayilraj S."/>
        </authorList>
    </citation>
    <scope>NUCLEOTIDE SEQUENCE [LARGE SCALE GENOMIC DNA]</scope>
    <source>
        <strain evidence="3 5">GY080</strain>
    </source>
</reference>
<evidence type="ECO:0000313" key="3">
    <source>
        <dbReference type="EMBL" id="KZB84641.1"/>
    </source>
</evidence>
<organism evidence="3 5">
    <name type="scientific">Amycolatopsis regifaucium</name>
    <dbReference type="NCBI Taxonomy" id="546365"/>
    <lineage>
        <taxon>Bacteria</taxon>
        <taxon>Bacillati</taxon>
        <taxon>Actinomycetota</taxon>
        <taxon>Actinomycetes</taxon>
        <taxon>Pseudonocardiales</taxon>
        <taxon>Pseudonocardiaceae</taxon>
        <taxon>Amycolatopsis</taxon>
    </lineage>
</organism>
<proteinExistence type="predicted"/>
<dbReference type="AlphaFoldDB" id="A0A154MJW3"/>
<dbReference type="EMBL" id="LQCI01000014">
    <property type="protein sequence ID" value="KZB84641.1"/>
    <property type="molecule type" value="Genomic_DNA"/>
</dbReference>
<evidence type="ECO:0000313" key="5">
    <source>
        <dbReference type="Proteomes" id="UP000076321"/>
    </source>
</evidence>
<evidence type="ECO:0000313" key="4">
    <source>
        <dbReference type="EMBL" id="OKA11105.1"/>
    </source>
</evidence>
<evidence type="ECO:0000256" key="1">
    <source>
        <dbReference type="SAM" id="MobiDB-lite"/>
    </source>
</evidence>
<keyword evidence="6" id="KW-1185">Reference proteome</keyword>
<keyword evidence="2" id="KW-0812">Transmembrane</keyword>
<dbReference type="EMBL" id="LOBU02000002">
    <property type="protein sequence ID" value="OKA11105.1"/>
    <property type="molecule type" value="Genomic_DNA"/>
</dbReference>
<evidence type="ECO:0000313" key="6">
    <source>
        <dbReference type="Proteomes" id="UP000186883"/>
    </source>
</evidence>
<evidence type="ECO:0000256" key="2">
    <source>
        <dbReference type="SAM" id="Phobius"/>
    </source>
</evidence>
<gene>
    <name evidence="4" type="ORF">ATP06_0202900</name>
    <name evidence="3" type="ORF">AVL48_33235</name>
</gene>